<evidence type="ECO:0000256" key="1">
    <source>
        <dbReference type="SAM" id="MobiDB-lite"/>
    </source>
</evidence>
<accession>K0S6U3</accession>
<feature type="region of interest" description="Disordered" evidence="1">
    <location>
        <begin position="1"/>
        <end position="73"/>
    </location>
</feature>
<feature type="compositionally biased region" description="Basic and acidic residues" evidence="1">
    <location>
        <begin position="27"/>
        <end position="36"/>
    </location>
</feature>
<evidence type="ECO:0000313" key="3">
    <source>
        <dbReference type="Proteomes" id="UP000266841"/>
    </source>
</evidence>
<protein>
    <submittedName>
        <fullName evidence="2">Uncharacterized protein</fullName>
    </submittedName>
</protein>
<organism evidence="2 3">
    <name type="scientific">Thalassiosira oceanica</name>
    <name type="common">Marine diatom</name>
    <dbReference type="NCBI Taxonomy" id="159749"/>
    <lineage>
        <taxon>Eukaryota</taxon>
        <taxon>Sar</taxon>
        <taxon>Stramenopiles</taxon>
        <taxon>Ochrophyta</taxon>
        <taxon>Bacillariophyta</taxon>
        <taxon>Coscinodiscophyceae</taxon>
        <taxon>Thalassiosirophycidae</taxon>
        <taxon>Thalassiosirales</taxon>
        <taxon>Thalassiosiraceae</taxon>
        <taxon>Thalassiosira</taxon>
    </lineage>
</organism>
<gene>
    <name evidence="2" type="ORF">THAOC_18989</name>
</gene>
<comment type="caution">
    <text evidence="2">The sequence shown here is derived from an EMBL/GenBank/DDBJ whole genome shotgun (WGS) entry which is preliminary data.</text>
</comment>
<dbReference type="AlphaFoldDB" id="K0S6U3"/>
<dbReference type="EMBL" id="AGNL01020848">
    <property type="protein sequence ID" value="EJK60619.1"/>
    <property type="molecule type" value="Genomic_DNA"/>
</dbReference>
<sequence length="169" mass="17262">MEQERAAAGGGSPARNGGAEAPPRGLADGRRDEPQKNEAGSVPAGEPRRREAGEDVLAPPTQAGRPGVFPPNAPGVHVALNPITNLVEPVLAMTEGNSTNPGGLRKSLVGAGGPGDWQHAGVEPGRSNGIQITHKDAIQHHVPITAVALNPITNLIAPVPADDGRKPAR</sequence>
<proteinExistence type="predicted"/>
<keyword evidence="3" id="KW-1185">Reference proteome</keyword>
<evidence type="ECO:0000313" key="2">
    <source>
        <dbReference type="EMBL" id="EJK60619.1"/>
    </source>
</evidence>
<dbReference type="Proteomes" id="UP000266841">
    <property type="component" value="Unassembled WGS sequence"/>
</dbReference>
<reference evidence="2 3" key="1">
    <citation type="journal article" date="2012" name="Genome Biol.">
        <title>Genome and low-iron response of an oceanic diatom adapted to chronic iron limitation.</title>
        <authorList>
            <person name="Lommer M."/>
            <person name="Specht M."/>
            <person name="Roy A.S."/>
            <person name="Kraemer L."/>
            <person name="Andreson R."/>
            <person name="Gutowska M.A."/>
            <person name="Wolf J."/>
            <person name="Bergner S.V."/>
            <person name="Schilhabel M.B."/>
            <person name="Klostermeier U.C."/>
            <person name="Beiko R.G."/>
            <person name="Rosenstiel P."/>
            <person name="Hippler M."/>
            <person name="Laroche J."/>
        </authorList>
    </citation>
    <scope>NUCLEOTIDE SEQUENCE [LARGE SCALE GENOMIC DNA]</scope>
    <source>
        <strain evidence="2 3">CCMP1005</strain>
    </source>
</reference>
<name>K0S6U3_THAOC</name>